<accession>A0AAV7HXJ4</accession>
<evidence type="ECO:0000313" key="2">
    <source>
        <dbReference type="EMBL" id="KAH0539987.1"/>
    </source>
</evidence>
<dbReference type="InterPro" id="IPR013783">
    <property type="entry name" value="Ig-like_fold"/>
</dbReference>
<dbReference type="Pfam" id="PF07679">
    <property type="entry name" value="I-set"/>
    <property type="match status" value="1"/>
</dbReference>
<evidence type="ECO:0000313" key="3">
    <source>
        <dbReference type="Proteomes" id="UP000826195"/>
    </source>
</evidence>
<reference evidence="2 3" key="1">
    <citation type="journal article" date="2021" name="J. Hered.">
        <title>A chromosome-level genome assembly of the parasitoid wasp, Cotesia glomerata (Hymenoptera: Braconidae).</title>
        <authorList>
            <person name="Pinto B.J."/>
            <person name="Weis J.J."/>
            <person name="Gamble T."/>
            <person name="Ode P.J."/>
            <person name="Paul R."/>
            <person name="Zaspel J.M."/>
        </authorList>
    </citation>
    <scope>NUCLEOTIDE SEQUENCE [LARGE SCALE GENOMIC DNA]</scope>
    <source>
        <strain evidence="2">CgM1</strain>
    </source>
</reference>
<sequence>MPVTSGPRTRLLGPVLAIEAVTQSDSGVYQCIASNVGGETSAELSLAILLFAQYTHRDLDLSKTMRTFLFSILRIRLVVLSEKLDMVGICKRLNIRRFVNSLALPNKFFTIQFSLCLFKINYLGIYSAKIYHRIEYCERSPI</sequence>
<protein>
    <recommendedName>
        <fullName evidence="1">Immunoglobulin I-set domain-containing protein</fullName>
    </recommendedName>
</protein>
<keyword evidence="3" id="KW-1185">Reference proteome</keyword>
<comment type="caution">
    <text evidence="2">The sequence shown here is derived from an EMBL/GenBank/DDBJ whole genome shotgun (WGS) entry which is preliminary data.</text>
</comment>
<dbReference type="AlphaFoldDB" id="A0AAV7HXJ4"/>
<dbReference type="SUPFAM" id="SSF48726">
    <property type="entry name" value="Immunoglobulin"/>
    <property type="match status" value="1"/>
</dbReference>
<dbReference type="InterPro" id="IPR013098">
    <property type="entry name" value="Ig_I-set"/>
</dbReference>
<name>A0AAV7HXJ4_COTGL</name>
<dbReference type="Gene3D" id="2.60.40.10">
    <property type="entry name" value="Immunoglobulins"/>
    <property type="match status" value="1"/>
</dbReference>
<organism evidence="2 3">
    <name type="scientific">Cotesia glomerata</name>
    <name type="common">Lepidopteran parasitic wasp</name>
    <name type="synonym">Apanteles glomeratus</name>
    <dbReference type="NCBI Taxonomy" id="32391"/>
    <lineage>
        <taxon>Eukaryota</taxon>
        <taxon>Metazoa</taxon>
        <taxon>Ecdysozoa</taxon>
        <taxon>Arthropoda</taxon>
        <taxon>Hexapoda</taxon>
        <taxon>Insecta</taxon>
        <taxon>Pterygota</taxon>
        <taxon>Neoptera</taxon>
        <taxon>Endopterygota</taxon>
        <taxon>Hymenoptera</taxon>
        <taxon>Apocrita</taxon>
        <taxon>Ichneumonoidea</taxon>
        <taxon>Braconidae</taxon>
        <taxon>Microgastrinae</taxon>
        <taxon>Cotesia</taxon>
    </lineage>
</organism>
<evidence type="ECO:0000259" key="1">
    <source>
        <dbReference type="Pfam" id="PF07679"/>
    </source>
</evidence>
<gene>
    <name evidence="2" type="ORF">KQX54_010864</name>
</gene>
<dbReference type="Proteomes" id="UP000826195">
    <property type="component" value="Unassembled WGS sequence"/>
</dbReference>
<proteinExistence type="predicted"/>
<dbReference type="InterPro" id="IPR036179">
    <property type="entry name" value="Ig-like_dom_sf"/>
</dbReference>
<feature type="domain" description="Immunoglobulin I-set" evidence="1">
    <location>
        <begin position="16"/>
        <end position="48"/>
    </location>
</feature>
<dbReference type="EMBL" id="JAHXZJ010002609">
    <property type="protein sequence ID" value="KAH0539987.1"/>
    <property type="molecule type" value="Genomic_DNA"/>
</dbReference>